<dbReference type="Pfam" id="PF20695">
    <property type="entry name" value="UbiD_N"/>
    <property type="match status" value="1"/>
</dbReference>
<dbReference type="PANTHER" id="PTHR30108:SF17">
    <property type="entry name" value="FERULIC ACID DECARBOXYLASE 1"/>
    <property type="match status" value="1"/>
</dbReference>
<keyword evidence="6" id="KW-0210">Decarboxylase</keyword>
<sequence length="480" mass="53936">MAYKDLREFIGILEKRGLLKRIKTEVSAELEITEILDRCVKNNGPALLFENVKGYKMPVFANAFGTMERMCLALDVNDLDDIGARIRKLMEFEAPSGLWEGIKKLPEVVELTSFAPKYVKSGPCKEIILKEGFSLDDLPILKCWPEDGGRFITLPLVFTKNPKTQKQNVGMYRMQVYDGKTTGMHWHIHKHGARDYADSAGNGKIEVAVAIGADPSVVYSATAPLPDNIDEMMFAGFLRKKNVELVKCETVDLYVPSHAEIILEGYVDEKERRTEGPFGDHTGYYSLADEFPVFHVTCITHRKNPIYHATIVGIPPMEDAYLGKATERIFLPLMKAQLPEIVDVNLPVEAVFHNLCVVSIKKRYPGHAKKVMFALWGMGQMMFAKTIIVLDDDVNVQDMREVLWATTTRMDPAMDVTIIDKAPTDTLDHASPLPNLGSKMGIDATRKGPDEGFNREWPDALKMDAGVKTRVDKIWEELGL</sequence>
<dbReference type="GO" id="GO:0005829">
    <property type="term" value="C:cytosol"/>
    <property type="evidence" value="ECO:0007669"/>
    <property type="project" value="TreeGrafter"/>
</dbReference>
<evidence type="ECO:0000256" key="4">
    <source>
        <dbReference type="ARBA" id="ARBA00022630"/>
    </source>
</evidence>
<keyword evidence="4" id="KW-0285">Flavoprotein</keyword>
<protein>
    <recommendedName>
        <fullName evidence="12">Anhydromevalonate phosphate decarboxylase</fullName>
        <ecNumber evidence="11">4.1.1.126</ecNumber>
    </recommendedName>
</protein>
<comment type="function">
    <text evidence="10">Catalyzes the conversion of trans-anhydromevalonate 5-phosphate (tAHMP) into isopentenyl phosphate. Involved in the archaeal mevalonate (MVA) pathway, which provides fundamental precursors for isoprenoid biosynthesis, such as isopentenyl diphosphate (IPP) and dimethylallyl diphosphate (DMAPP).</text>
</comment>
<evidence type="ECO:0000256" key="2">
    <source>
        <dbReference type="ARBA" id="ARBA00005092"/>
    </source>
</evidence>
<feature type="domain" description="3-octaprenyl-4-hydroxybenzoate carboxy-lyase-like C-terminal" evidence="16">
    <location>
        <begin position="321"/>
        <end position="444"/>
    </location>
</feature>
<keyword evidence="8" id="KW-0414">Isoprene biosynthesis</keyword>
<evidence type="ECO:0000259" key="16">
    <source>
        <dbReference type="Pfam" id="PF20696"/>
    </source>
</evidence>
<dbReference type="InterPro" id="IPR022390">
    <property type="entry name" value="HBDC"/>
</dbReference>
<dbReference type="EC" id="4.1.1.126" evidence="11"/>
<evidence type="ECO:0000259" key="15">
    <source>
        <dbReference type="Pfam" id="PF20695"/>
    </source>
</evidence>
<evidence type="ECO:0000256" key="13">
    <source>
        <dbReference type="ARBA" id="ARBA00049936"/>
    </source>
</evidence>
<evidence type="ECO:0000256" key="12">
    <source>
        <dbReference type="ARBA" id="ARBA00049754"/>
    </source>
</evidence>
<evidence type="ECO:0000256" key="11">
    <source>
        <dbReference type="ARBA" id="ARBA00049727"/>
    </source>
</evidence>
<evidence type="ECO:0000256" key="5">
    <source>
        <dbReference type="ARBA" id="ARBA00022643"/>
    </source>
</evidence>
<dbReference type="GO" id="GO:0008299">
    <property type="term" value="P:isoprenoid biosynthetic process"/>
    <property type="evidence" value="ECO:0007669"/>
    <property type="project" value="UniProtKB-KW"/>
</dbReference>
<comment type="cofactor">
    <cofactor evidence="1">
        <name>Mn(2+)</name>
        <dbReference type="ChEBI" id="CHEBI:29035"/>
    </cofactor>
</comment>
<accession>A0A0N8KRE3</accession>
<dbReference type="Pfam" id="PF20696">
    <property type="entry name" value="UbiD_C"/>
    <property type="match status" value="1"/>
</dbReference>
<evidence type="ECO:0000256" key="7">
    <source>
        <dbReference type="ARBA" id="ARBA00023211"/>
    </source>
</evidence>
<dbReference type="Gene3D" id="1.20.5.570">
    <property type="entry name" value="Single helix bin"/>
    <property type="match status" value="1"/>
</dbReference>
<evidence type="ECO:0000256" key="8">
    <source>
        <dbReference type="ARBA" id="ARBA00023229"/>
    </source>
</evidence>
<comment type="caution">
    <text evidence="17">The sequence shown here is derived from an EMBL/GenBank/DDBJ whole genome shotgun (WGS) entry which is preliminary data.</text>
</comment>
<comment type="similarity">
    <text evidence="3">Belongs to the UbiD family.</text>
</comment>
<dbReference type="InterPro" id="IPR049383">
    <property type="entry name" value="UbiD-like_N"/>
</dbReference>
<comment type="cofactor">
    <cofactor evidence="13">
        <name>prenylated FMN</name>
        <dbReference type="ChEBI" id="CHEBI:87746"/>
    </cofactor>
</comment>
<dbReference type="GO" id="GO:0008694">
    <property type="term" value="F:4-hydroxy-3-polyprenylbenzoate decarboxylase activity"/>
    <property type="evidence" value="ECO:0007669"/>
    <property type="project" value="TreeGrafter"/>
</dbReference>
<dbReference type="NCBIfam" id="TIGR03701">
    <property type="entry name" value="mena_SCO4490"/>
    <property type="match status" value="1"/>
</dbReference>
<dbReference type="InterPro" id="IPR048304">
    <property type="entry name" value="UbiD_Rift_dom"/>
</dbReference>
<proteinExistence type="inferred from homology"/>
<feature type="domain" description="3-octaprenyl-4-hydroxybenzoate carboxy-lyase-like N-terminal" evidence="15">
    <location>
        <begin position="11"/>
        <end position="85"/>
    </location>
</feature>
<reference evidence="17 18" key="1">
    <citation type="submission" date="2015-09" db="EMBL/GenBank/DDBJ databases">
        <title>A metagenomics-based metabolic model of nitrate-dependent anaerobic oxidation of methane by Methanoperedens-like archaea.</title>
        <authorList>
            <person name="Arshad A."/>
            <person name="Speth D.R."/>
            <person name="De Graaf R.M."/>
            <person name="Op Den Camp H.J."/>
            <person name="Jetten M.S."/>
            <person name="Welte C.U."/>
        </authorList>
    </citation>
    <scope>NUCLEOTIDE SEQUENCE [LARGE SCALE GENOMIC DNA]</scope>
</reference>
<organism evidence="17 18">
    <name type="scientific">Candidatus Methanoperedens nitratireducens</name>
    <dbReference type="NCBI Taxonomy" id="1392998"/>
    <lineage>
        <taxon>Archaea</taxon>
        <taxon>Methanobacteriati</taxon>
        <taxon>Methanobacteriota</taxon>
        <taxon>Stenosarchaea group</taxon>
        <taxon>Methanomicrobia</taxon>
        <taxon>Methanosarcinales</taxon>
        <taxon>ANME-2 cluster</taxon>
        <taxon>Candidatus Methanoperedentaceae</taxon>
        <taxon>Candidatus Methanoperedens</taxon>
    </lineage>
</organism>
<dbReference type="EMBL" id="LKCM01000062">
    <property type="protein sequence ID" value="KPQ44698.1"/>
    <property type="molecule type" value="Genomic_DNA"/>
</dbReference>
<keyword evidence="5" id="KW-0288">FMN</keyword>
<dbReference type="Proteomes" id="UP000050360">
    <property type="component" value="Unassembled WGS sequence"/>
</dbReference>
<comment type="pathway">
    <text evidence="2">Isoprenoid biosynthesis; isopentenyl diphosphate biosynthesis via mevalonate pathway.</text>
</comment>
<dbReference type="InterPro" id="IPR049381">
    <property type="entry name" value="UbiD-like_C"/>
</dbReference>
<evidence type="ECO:0000256" key="9">
    <source>
        <dbReference type="ARBA" id="ARBA00049054"/>
    </source>
</evidence>
<evidence type="ECO:0000259" key="14">
    <source>
        <dbReference type="Pfam" id="PF01977"/>
    </source>
</evidence>
<keyword evidence="7" id="KW-0464">Manganese</keyword>
<dbReference type="InterPro" id="IPR002830">
    <property type="entry name" value="UbiD"/>
</dbReference>
<evidence type="ECO:0000313" key="17">
    <source>
        <dbReference type="EMBL" id="KPQ44698.1"/>
    </source>
</evidence>
<evidence type="ECO:0000256" key="10">
    <source>
        <dbReference type="ARBA" id="ARBA00049583"/>
    </source>
</evidence>
<evidence type="ECO:0000313" key="18">
    <source>
        <dbReference type="Proteomes" id="UP000050360"/>
    </source>
</evidence>
<dbReference type="NCBIfam" id="TIGR00148">
    <property type="entry name" value="UbiD family decarboxylase"/>
    <property type="match status" value="1"/>
</dbReference>
<dbReference type="GO" id="GO:0006744">
    <property type="term" value="P:ubiquinone biosynthetic process"/>
    <property type="evidence" value="ECO:0007669"/>
    <property type="project" value="TreeGrafter"/>
</dbReference>
<evidence type="ECO:0000256" key="1">
    <source>
        <dbReference type="ARBA" id="ARBA00001936"/>
    </source>
</evidence>
<feature type="domain" description="3-octaprenyl-4-hydroxybenzoate carboxy-lyase-like Rift-related" evidence="14">
    <location>
        <begin position="119"/>
        <end position="315"/>
    </location>
</feature>
<keyword evidence="17" id="KW-0456">Lyase</keyword>
<dbReference type="SUPFAM" id="SSF50475">
    <property type="entry name" value="FMN-binding split barrel"/>
    <property type="match status" value="1"/>
</dbReference>
<dbReference type="FunFam" id="3.40.1670.10:FF:000003">
    <property type="entry name" value="Phenolic acid decarboxylase"/>
    <property type="match status" value="1"/>
</dbReference>
<dbReference type="Gene3D" id="3.40.1670.10">
    <property type="entry name" value="UbiD C-terminal domain-like"/>
    <property type="match status" value="1"/>
</dbReference>
<dbReference type="PATRIC" id="fig|1719120.3.peg.784"/>
<comment type="catalytic activity">
    <reaction evidence="9">
        <text>(2E)-3-methyl-5-phosphooxypent-2-enoate + H(+) = isopentenyl phosphate + CO2</text>
        <dbReference type="Rhea" id="RHEA:78971"/>
        <dbReference type="ChEBI" id="CHEBI:15378"/>
        <dbReference type="ChEBI" id="CHEBI:16526"/>
        <dbReference type="ChEBI" id="CHEBI:65078"/>
        <dbReference type="ChEBI" id="CHEBI:229665"/>
        <dbReference type="EC" id="4.1.1.126"/>
    </reaction>
    <physiologicalReaction direction="left-to-right" evidence="9">
        <dbReference type="Rhea" id="RHEA:78972"/>
    </physiologicalReaction>
</comment>
<evidence type="ECO:0000256" key="3">
    <source>
        <dbReference type="ARBA" id="ARBA00010021"/>
    </source>
</evidence>
<dbReference type="AlphaFoldDB" id="A0A0N8KRE3"/>
<gene>
    <name evidence="17" type="ORF">MPEBLZ_00717</name>
</gene>
<evidence type="ECO:0000256" key="6">
    <source>
        <dbReference type="ARBA" id="ARBA00022793"/>
    </source>
</evidence>
<dbReference type="SUPFAM" id="SSF143968">
    <property type="entry name" value="UbiD C-terminal domain-like"/>
    <property type="match status" value="1"/>
</dbReference>
<dbReference type="PANTHER" id="PTHR30108">
    <property type="entry name" value="3-OCTAPRENYL-4-HYDROXYBENZOATE CARBOXY-LYASE-RELATED"/>
    <property type="match status" value="1"/>
</dbReference>
<name>A0A0N8KRE3_9EURY</name>
<dbReference type="Pfam" id="PF01977">
    <property type="entry name" value="UbiD"/>
    <property type="match status" value="1"/>
</dbReference>